<dbReference type="GO" id="GO:0030170">
    <property type="term" value="F:pyridoxal phosphate binding"/>
    <property type="evidence" value="ECO:0007669"/>
    <property type="project" value="InterPro"/>
</dbReference>
<gene>
    <name evidence="11" type="primary">MPUL0A08630</name>
    <name evidence="11" type="ORF">METSCH_A08630</name>
</gene>
<proteinExistence type="inferred from homology"/>
<evidence type="ECO:0000256" key="9">
    <source>
        <dbReference type="ARBA" id="ARBA00067014"/>
    </source>
</evidence>
<evidence type="ECO:0000256" key="8">
    <source>
        <dbReference type="ARBA" id="ARBA00051993"/>
    </source>
</evidence>
<reference evidence="12" key="1">
    <citation type="submission" date="2019-03" db="EMBL/GenBank/DDBJ databases">
        <title>Snf2 controls pulcherriminic acid biosynthesis and connects pigmentation and antifungal activity of the yeast Metschnikowia pulcherrima.</title>
        <authorList>
            <person name="Gore-Lloyd D."/>
            <person name="Sumann I."/>
            <person name="Brachmann A.O."/>
            <person name="Schneeberger K."/>
            <person name="Ortiz-Merino R.A."/>
            <person name="Moreno-Beltran M."/>
            <person name="Schlaefli M."/>
            <person name="Kirner P."/>
            <person name="Santos Kron A."/>
            <person name="Wolfe K.H."/>
            <person name="Piel J."/>
            <person name="Ahrens C.H."/>
            <person name="Henk D."/>
            <person name="Freimoser F.M."/>
        </authorList>
    </citation>
    <scope>NUCLEOTIDE SEQUENCE [LARGE SCALE GENOMIC DNA]</scope>
    <source>
        <strain evidence="12">APC 1.2</strain>
    </source>
</reference>
<keyword evidence="12" id="KW-1185">Reference proteome</keyword>
<dbReference type="GO" id="GO:0008793">
    <property type="term" value="F:aromatic-amino-acid transaminase activity"/>
    <property type="evidence" value="ECO:0007669"/>
    <property type="project" value="TreeGrafter"/>
</dbReference>
<dbReference type="CDD" id="cd00609">
    <property type="entry name" value="AAT_like"/>
    <property type="match status" value="1"/>
</dbReference>
<name>A0A4P6XFW4_9ASCO</name>
<dbReference type="PANTHER" id="PTHR42790">
    <property type="entry name" value="AMINOTRANSFERASE"/>
    <property type="match status" value="1"/>
</dbReference>
<dbReference type="GO" id="GO:0006571">
    <property type="term" value="P:tyrosine biosynthetic process"/>
    <property type="evidence" value="ECO:0007669"/>
    <property type="project" value="TreeGrafter"/>
</dbReference>
<evidence type="ECO:0000259" key="10">
    <source>
        <dbReference type="Pfam" id="PF00155"/>
    </source>
</evidence>
<sequence>MTKPLAKDLQHHLSTEAKSRKGLALKGAFKYYNQPGMTFLGGGLPLLDYFPFDKITADVPLAPFPNGCGARVTESDKTVIEVHKRKQDNSDSGYADVELARSLQYGYTEGHTELVQFLRDHTDTIHRVPYEDWDVITNVGNTQAWDAVLRTFTLRGDVILVEDHTFSLAMETAHAHGVTTYPVVMDTEGIVPSALEKLLDNWVGAKPRMLYTICTGQNPTGSCLSGERRREVYLLAQKHDLIIIEDEPYYFLQMEPYTRDMALRLLKHVHGHDEFIKALVPSFISMDVDGRVLRLDSVSKTIAPGARLGWVVGQKRLLERFLRLHETSIQNASGFTQLLLNGLFQRWGQKGYLDWLIGIRAEYTHKRDVAIDALYKYFPQEVVTILPPVAGMFFVVNLDASKHPKFEELGSDPLAVENSLYEAGLAHGCLMIPGSWFKADGETTPPQAPVPVDELLKNSIFFRGTYAAVPLDELEVGLKKFGEAVKAEFGL</sequence>
<dbReference type="GO" id="GO:0047536">
    <property type="term" value="F:2-aminoadipate transaminase activity"/>
    <property type="evidence" value="ECO:0007669"/>
    <property type="project" value="TreeGrafter"/>
</dbReference>
<dbReference type="Gene3D" id="3.40.640.10">
    <property type="entry name" value="Type I PLP-dependent aspartate aminotransferase-like (Major domain)"/>
    <property type="match status" value="1"/>
</dbReference>
<dbReference type="Pfam" id="PF00155">
    <property type="entry name" value="Aminotran_1_2"/>
    <property type="match status" value="1"/>
</dbReference>
<keyword evidence="7" id="KW-0663">Pyridoxal phosphate</keyword>
<evidence type="ECO:0000256" key="1">
    <source>
        <dbReference type="ARBA" id="ARBA00001933"/>
    </source>
</evidence>
<dbReference type="Proteomes" id="UP000292447">
    <property type="component" value="Chromosome I"/>
</dbReference>
<evidence type="ECO:0000256" key="2">
    <source>
        <dbReference type="ARBA" id="ARBA00004496"/>
    </source>
</evidence>
<dbReference type="PANTHER" id="PTHR42790:SF21">
    <property type="entry name" value="AROMATIC_AMINOADIPATE AMINOTRANSFERASE 1"/>
    <property type="match status" value="1"/>
</dbReference>
<dbReference type="InterPro" id="IPR050859">
    <property type="entry name" value="Class-I_PLP-dep_aminotransf"/>
</dbReference>
<evidence type="ECO:0000256" key="6">
    <source>
        <dbReference type="ARBA" id="ARBA00022679"/>
    </source>
</evidence>
<organism evidence="11 12">
    <name type="scientific">Metschnikowia aff. pulcherrima</name>
    <dbReference type="NCBI Taxonomy" id="2163413"/>
    <lineage>
        <taxon>Eukaryota</taxon>
        <taxon>Fungi</taxon>
        <taxon>Dikarya</taxon>
        <taxon>Ascomycota</taxon>
        <taxon>Saccharomycotina</taxon>
        <taxon>Pichiomycetes</taxon>
        <taxon>Metschnikowiaceae</taxon>
        <taxon>Metschnikowia</taxon>
    </lineage>
</organism>
<comment type="similarity">
    <text evidence="3">Belongs to the class-I pyridoxal-phosphate-dependent aminotransferase family.</text>
</comment>
<evidence type="ECO:0000256" key="5">
    <source>
        <dbReference type="ARBA" id="ARBA00022576"/>
    </source>
</evidence>
<evidence type="ECO:0000256" key="7">
    <source>
        <dbReference type="ARBA" id="ARBA00022898"/>
    </source>
</evidence>
<dbReference type="FunFam" id="3.40.640.10:FF:000074">
    <property type="entry name" value="Aromatic amino acid aminotransferase"/>
    <property type="match status" value="1"/>
</dbReference>
<dbReference type="AlphaFoldDB" id="A0A4P6XFW4"/>
<dbReference type="GO" id="GO:0019878">
    <property type="term" value="P:lysine biosynthetic process via aminoadipic acid"/>
    <property type="evidence" value="ECO:0007669"/>
    <property type="project" value="TreeGrafter"/>
</dbReference>
<comment type="subcellular location">
    <subcellularLocation>
        <location evidence="2">Cytoplasm</location>
    </subcellularLocation>
</comment>
<dbReference type="GO" id="GO:0009074">
    <property type="term" value="P:aromatic amino acid family catabolic process"/>
    <property type="evidence" value="ECO:0007669"/>
    <property type="project" value="TreeGrafter"/>
</dbReference>
<comment type="catalytic activity">
    <reaction evidence="8">
        <text>an aromatic L-alpha-amino acid + 2-oxoglutarate = an aromatic oxo-acid + L-glutamate</text>
        <dbReference type="Rhea" id="RHEA:17533"/>
        <dbReference type="ChEBI" id="CHEBI:16810"/>
        <dbReference type="ChEBI" id="CHEBI:29985"/>
        <dbReference type="ChEBI" id="CHEBI:73309"/>
        <dbReference type="ChEBI" id="CHEBI:84824"/>
        <dbReference type="EC" id="2.6.1.57"/>
    </reaction>
</comment>
<keyword evidence="6 11" id="KW-0808">Transferase</keyword>
<dbReference type="EC" id="2.6.1.57" evidence="9"/>
<keyword evidence="5 11" id="KW-0032">Aminotransferase</keyword>
<comment type="cofactor">
    <cofactor evidence="1">
        <name>pyridoxal 5'-phosphate</name>
        <dbReference type="ChEBI" id="CHEBI:597326"/>
    </cofactor>
</comment>
<dbReference type="GO" id="GO:0005737">
    <property type="term" value="C:cytoplasm"/>
    <property type="evidence" value="ECO:0007669"/>
    <property type="project" value="UniProtKB-SubCell"/>
</dbReference>
<evidence type="ECO:0000256" key="3">
    <source>
        <dbReference type="ARBA" id="ARBA00007441"/>
    </source>
</evidence>
<dbReference type="InterPro" id="IPR004839">
    <property type="entry name" value="Aminotransferase_I/II_large"/>
</dbReference>
<keyword evidence="4" id="KW-0963">Cytoplasm</keyword>
<evidence type="ECO:0000313" key="11">
    <source>
        <dbReference type="EMBL" id="QBM86227.1"/>
    </source>
</evidence>
<feature type="domain" description="Aminotransferase class I/classII large" evidence="10">
    <location>
        <begin position="101"/>
        <end position="439"/>
    </location>
</feature>
<dbReference type="InterPro" id="IPR015424">
    <property type="entry name" value="PyrdxlP-dep_Trfase"/>
</dbReference>
<accession>A0A4P6XFW4</accession>
<protein>
    <recommendedName>
        <fullName evidence="9">aromatic-amino-acid transaminase</fullName>
        <ecNumber evidence="9">2.6.1.57</ecNumber>
    </recommendedName>
</protein>
<dbReference type="InterPro" id="IPR015421">
    <property type="entry name" value="PyrdxlP-dep_Trfase_major"/>
</dbReference>
<dbReference type="EMBL" id="CP034456">
    <property type="protein sequence ID" value="QBM86227.1"/>
    <property type="molecule type" value="Genomic_DNA"/>
</dbReference>
<evidence type="ECO:0000313" key="12">
    <source>
        <dbReference type="Proteomes" id="UP000292447"/>
    </source>
</evidence>
<dbReference type="SUPFAM" id="SSF53383">
    <property type="entry name" value="PLP-dependent transferases"/>
    <property type="match status" value="1"/>
</dbReference>
<evidence type="ECO:0000256" key="4">
    <source>
        <dbReference type="ARBA" id="ARBA00022490"/>
    </source>
</evidence>
<dbReference type="STRING" id="2163413.A0A4P6XFW4"/>